<evidence type="ECO:0000256" key="7">
    <source>
        <dbReference type="SAM" id="Phobius"/>
    </source>
</evidence>
<dbReference type="CDD" id="cd17321">
    <property type="entry name" value="MFS_MMR_MDR_like"/>
    <property type="match status" value="1"/>
</dbReference>
<evidence type="ECO:0000256" key="2">
    <source>
        <dbReference type="ARBA" id="ARBA00022448"/>
    </source>
</evidence>
<feature type="transmembrane region" description="Helical" evidence="7">
    <location>
        <begin position="326"/>
        <end position="348"/>
    </location>
</feature>
<dbReference type="InterPro" id="IPR011701">
    <property type="entry name" value="MFS"/>
</dbReference>
<evidence type="ECO:0000256" key="6">
    <source>
        <dbReference type="ARBA" id="ARBA00023136"/>
    </source>
</evidence>
<feature type="transmembrane region" description="Helical" evidence="7">
    <location>
        <begin position="294"/>
        <end position="314"/>
    </location>
</feature>
<evidence type="ECO:0000256" key="4">
    <source>
        <dbReference type="ARBA" id="ARBA00022692"/>
    </source>
</evidence>
<feature type="transmembrane region" description="Helical" evidence="7">
    <location>
        <begin position="7"/>
        <end position="35"/>
    </location>
</feature>
<feature type="transmembrane region" description="Helical" evidence="7">
    <location>
        <begin position="474"/>
        <end position="493"/>
    </location>
</feature>
<feature type="transmembrane region" description="Helical" evidence="7">
    <location>
        <begin position="47"/>
        <end position="66"/>
    </location>
</feature>
<dbReference type="GO" id="GO:0022857">
    <property type="term" value="F:transmembrane transporter activity"/>
    <property type="evidence" value="ECO:0007669"/>
    <property type="project" value="InterPro"/>
</dbReference>
<dbReference type="PROSITE" id="PS50850">
    <property type="entry name" value="MFS"/>
    <property type="match status" value="1"/>
</dbReference>
<evidence type="ECO:0000313" key="9">
    <source>
        <dbReference type="EMBL" id="TGG91748.1"/>
    </source>
</evidence>
<keyword evidence="6 7" id="KW-0472">Membrane</keyword>
<dbReference type="EMBL" id="SRMF01000007">
    <property type="protein sequence ID" value="TGG91748.1"/>
    <property type="molecule type" value="Genomic_DNA"/>
</dbReference>
<comment type="caution">
    <text evidence="9">The sequence shown here is derived from an EMBL/GenBank/DDBJ whole genome shotgun (WGS) entry which is preliminary data.</text>
</comment>
<evidence type="ECO:0000256" key="3">
    <source>
        <dbReference type="ARBA" id="ARBA00022475"/>
    </source>
</evidence>
<evidence type="ECO:0000256" key="5">
    <source>
        <dbReference type="ARBA" id="ARBA00022989"/>
    </source>
</evidence>
<evidence type="ECO:0000256" key="1">
    <source>
        <dbReference type="ARBA" id="ARBA00004651"/>
    </source>
</evidence>
<dbReference type="AlphaFoldDB" id="A0A4Z0W3P3"/>
<name>A0A4Z0W3P3_9GAMM</name>
<dbReference type="OrthoDB" id="9781469at2"/>
<dbReference type="Pfam" id="PF07690">
    <property type="entry name" value="MFS_1"/>
    <property type="match status" value="1"/>
</dbReference>
<feature type="transmembrane region" description="Helical" evidence="7">
    <location>
        <begin position="220"/>
        <end position="240"/>
    </location>
</feature>
<comment type="subcellular location">
    <subcellularLocation>
        <location evidence="1">Cell membrane</location>
        <topology evidence="1">Multi-pass membrane protein</topology>
    </subcellularLocation>
</comment>
<keyword evidence="10" id="KW-1185">Reference proteome</keyword>
<dbReference type="InterPro" id="IPR020846">
    <property type="entry name" value="MFS_dom"/>
</dbReference>
<evidence type="ECO:0000313" key="10">
    <source>
        <dbReference type="Proteomes" id="UP000297475"/>
    </source>
</evidence>
<gene>
    <name evidence="9" type="ORF">E4656_15275</name>
</gene>
<evidence type="ECO:0000259" key="8">
    <source>
        <dbReference type="PROSITE" id="PS50850"/>
    </source>
</evidence>
<proteinExistence type="predicted"/>
<sequence length="517" mass="53849">MNPTRKWLVLAILLVPVFMTAIDISVLFLALPSIAADLAPSATQQLWTLHIGDLLSAGLVLTAGAFSDRLGARRLLMIGMAAYGTFSLIAAYSPNPETLIFARGLIGIAAVTVGPATMVLLRHAFPTPREFATAIAMFMAAFSGGTAFGPPFGGFLLEHFSWGAVFLANVPVTLFVAISLPLLPAVQGKGSSKVDMKSVGLSLMAIATLVYGLQEMAAQGIHWFYATMAGIGLVTGTLFVRRQLQLTDPLFDVTLFRRFGFCVSLSVLFLFLVAAASCYMQIAQYLQTVIGLSPLQAGMLLAIPASIQVGATAFAPNLLKWMRPAFAIVLGASSVVVGTLIVLMGTFLAPETALPVVIVGESIMALGSGPIFAISASLVMNSVPVYKTGSAAGVQEVSGSLGATTGLAIGGSLAILVYQTSIGFAMPTEVPTELAAQATQSVGRAIAIAQTLDPATGQSLELAAQDAFAMATRLVYGVAVLLILGLTGLVLYARNVMLLEAETAPEENSELLQANTA</sequence>
<keyword evidence="2" id="KW-0813">Transport</keyword>
<dbReference type="InterPro" id="IPR036259">
    <property type="entry name" value="MFS_trans_sf"/>
</dbReference>
<dbReference type="PANTHER" id="PTHR42718">
    <property type="entry name" value="MAJOR FACILITATOR SUPERFAMILY MULTIDRUG TRANSPORTER MFSC"/>
    <property type="match status" value="1"/>
</dbReference>
<dbReference type="RefSeq" id="WP_135484159.1">
    <property type="nucleotide sequence ID" value="NZ_SRMF01000007.1"/>
</dbReference>
<dbReference type="PANTHER" id="PTHR42718:SF47">
    <property type="entry name" value="METHYL VIOLOGEN RESISTANCE PROTEIN SMVA"/>
    <property type="match status" value="1"/>
</dbReference>
<dbReference type="Proteomes" id="UP000297475">
    <property type="component" value="Unassembled WGS sequence"/>
</dbReference>
<feature type="transmembrane region" description="Helical" evidence="7">
    <location>
        <begin position="133"/>
        <end position="152"/>
    </location>
</feature>
<dbReference type="Gene3D" id="1.20.1720.10">
    <property type="entry name" value="Multidrug resistance protein D"/>
    <property type="match status" value="1"/>
</dbReference>
<dbReference type="GO" id="GO:0005886">
    <property type="term" value="C:plasma membrane"/>
    <property type="evidence" value="ECO:0007669"/>
    <property type="project" value="UniProtKB-SubCell"/>
</dbReference>
<feature type="transmembrane region" description="Helical" evidence="7">
    <location>
        <begin position="75"/>
        <end position="94"/>
    </location>
</feature>
<keyword evidence="3" id="KW-1003">Cell membrane</keyword>
<keyword evidence="4 7" id="KW-0812">Transmembrane</keyword>
<reference evidence="9 10" key="1">
    <citation type="submission" date="2019-04" db="EMBL/GenBank/DDBJ databases">
        <title>Natronospirillum operosus gen. nov., sp. nov., a haloalkaliphilic satellite isolated from decaying biomass of laboratory culture of cyanobacterium Geitlerinema sp. and proposal of Natronospirillaceae fam. nov. and Saccharospirillaceae fam. nov.</title>
        <authorList>
            <person name="Kevbrin V."/>
            <person name="Boltyanskaya Y."/>
            <person name="Koziaeva V."/>
            <person name="Grouzdev D.S."/>
            <person name="Park M."/>
            <person name="Cho J."/>
        </authorList>
    </citation>
    <scope>NUCLEOTIDE SEQUENCE [LARGE SCALE GENOMIC DNA]</scope>
    <source>
        <strain evidence="9 10">G-116</strain>
    </source>
</reference>
<feature type="transmembrane region" description="Helical" evidence="7">
    <location>
        <begin position="164"/>
        <end position="186"/>
    </location>
</feature>
<feature type="transmembrane region" description="Helical" evidence="7">
    <location>
        <begin position="354"/>
        <end position="379"/>
    </location>
</feature>
<feature type="transmembrane region" description="Helical" evidence="7">
    <location>
        <begin position="198"/>
        <end position="214"/>
    </location>
</feature>
<feature type="transmembrane region" description="Helical" evidence="7">
    <location>
        <begin position="100"/>
        <end position="121"/>
    </location>
</feature>
<protein>
    <submittedName>
        <fullName evidence="9">MFS transporter</fullName>
    </submittedName>
</protein>
<accession>A0A4Z0W3P3</accession>
<feature type="domain" description="Major facilitator superfamily (MFS) profile" evidence="8">
    <location>
        <begin position="9"/>
        <end position="497"/>
    </location>
</feature>
<dbReference type="Gene3D" id="1.20.1250.20">
    <property type="entry name" value="MFS general substrate transporter like domains"/>
    <property type="match status" value="1"/>
</dbReference>
<organism evidence="9 10">
    <name type="scientific">Natronospirillum operosum</name>
    <dbReference type="NCBI Taxonomy" id="2759953"/>
    <lineage>
        <taxon>Bacteria</taxon>
        <taxon>Pseudomonadati</taxon>
        <taxon>Pseudomonadota</taxon>
        <taxon>Gammaproteobacteria</taxon>
        <taxon>Oceanospirillales</taxon>
        <taxon>Natronospirillaceae</taxon>
        <taxon>Natronospirillum</taxon>
    </lineage>
</organism>
<keyword evidence="5 7" id="KW-1133">Transmembrane helix</keyword>
<feature type="transmembrane region" description="Helical" evidence="7">
    <location>
        <begin position="261"/>
        <end position="282"/>
    </location>
</feature>
<dbReference type="SUPFAM" id="SSF103473">
    <property type="entry name" value="MFS general substrate transporter"/>
    <property type="match status" value="1"/>
</dbReference>